<dbReference type="PANTHER" id="PTHR43214">
    <property type="entry name" value="TWO-COMPONENT RESPONSE REGULATOR"/>
    <property type="match status" value="1"/>
</dbReference>
<evidence type="ECO:0000259" key="2">
    <source>
        <dbReference type="PROSITE" id="PS50043"/>
    </source>
</evidence>
<dbReference type="CDD" id="cd06170">
    <property type="entry name" value="LuxR_C_like"/>
    <property type="match status" value="1"/>
</dbReference>
<dbReference type="PANTHER" id="PTHR43214:SF38">
    <property type="entry name" value="NITRATE_NITRITE RESPONSE REGULATOR PROTEIN NARL"/>
    <property type="match status" value="1"/>
</dbReference>
<dbReference type="InterPro" id="IPR000792">
    <property type="entry name" value="Tscrpt_reg_LuxR_C"/>
</dbReference>
<feature type="domain" description="HTH luxR-type" evidence="2">
    <location>
        <begin position="146"/>
        <end position="211"/>
    </location>
</feature>
<organism evidence="3">
    <name type="scientific">Magnetococcus massalia (strain MO-1)</name>
    <dbReference type="NCBI Taxonomy" id="451514"/>
    <lineage>
        <taxon>Bacteria</taxon>
        <taxon>Pseudomonadati</taxon>
        <taxon>Pseudomonadota</taxon>
        <taxon>Magnetococcia</taxon>
        <taxon>Magnetococcales</taxon>
        <taxon>Magnetococcaceae</taxon>
        <taxon>Magnetococcus</taxon>
    </lineage>
</organism>
<dbReference type="AlphaFoldDB" id="A0A1S7LNL8"/>
<protein>
    <submittedName>
        <fullName evidence="3">Putative LuxR family transcriptional regulator</fullName>
    </submittedName>
</protein>
<dbReference type="Pfam" id="PF00196">
    <property type="entry name" value="GerE"/>
    <property type="match status" value="1"/>
</dbReference>
<proteinExistence type="predicted"/>
<evidence type="ECO:0000256" key="1">
    <source>
        <dbReference type="ARBA" id="ARBA00023125"/>
    </source>
</evidence>
<dbReference type="Gene3D" id="1.10.10.10">
    <property type="entry name" value="Winged helix-like DNA-binding domain superfamily/Winged helix DNA-binding domain"/>
    <property type="match status" value="1"/>
</dbReference>
<name>A0A1S7LNL8_MAGMO</name>
<dbReference type="GO" id="GO:0006355">
    <property type="term" value="P:regulation of DNA-templated transcription"/>
    <property type="evidence" value="ECO:0007669"/>
    <property type="project" value="InterPro"/>
</dbReference>
<dbReference type="PROSITE" id="PS50043">
    <property type="entry name" value="HTH_LUXR_2"/>
    <property type="match status" value="1"/>
</dbReference>
<dbReference type="Gene3D" id="3.40.50.2300">
    <property type="match status" value="1"/>
</dbReference>
<dbReference type="GO" id="GO:0003677">
    <property type="term" value="F:DNA binding"/>
    <property type="evidence" value="ECO:0007669"/>
    <property type="project" value="UniProtKB-KW"/>
</dbReference>
<reference evidence="3" key="1">
    <citation type="submission" date="2015-04" db="EMBL/GenBank/DDBJ databases">
        <authorList>
            <person name="Syromyatnikov M.Y."/>
            <person name="Popov V.N."/>
        </authorList>
    </citation>
    <scope>NUCLEOTIDE SEQUENCE</scope>
    <source>
        <strain evidence="3">MO-1</strain>
    </source>
</reference>
<dbReference type="PROSITE" id="PS00622">
    <property type="entry name" value="HTH_LUXR_1"/>
    <property type="match status" value="1"/>
</dbReference>
<gene>
    <name evidence="3" type="ORF">MAGMO_3646</name>
</gene>
<dbReference type="SUPFAM" id="SSF46894">
    <property type="entry name" value="C-terminal effector domain of the bipartite response regulators"/>
    <property type="match status" value="1"/>
</dbReference>
<dbReference type="SMART" id="SM00421">
    <property type="entry name" value="HTH_LUXR"/>
    <property type="match status" value="1"/>
</dbReference>
<sequence>MNLRLFTLPTLQADLFLVQLQKLLDRPCTLSTTDPLEQLERENQANGVIWLWDWQQPAQQALFFSRLEKQQGIIPLIILINLPNDQQLELKALQAGIRGVLHYGDTLDQLPRALQAVEQGELWFSRQTLTQGLLGQMTLPTEKTTNNGLPQGITPREKEILLQIGAGLSNKQIASKLDISLHTVKVHTYNLYRKIEVSNRMEAAHWAEMNL</sequence>
<accession>A0A1S7LNL8</accession>
<keyword evidence="1" id="KW-0238">DNA-binding</keyword>
<dbReference type="InterPro" id="IPR036388">
    <property type="entry name" value="WH-like_DNA-bd_sf"/>
</dbReference>
<dbReference type="InterPro" id="IPR016032">
    <property type="entry name" value="Sig_transdc_resp-reg_C-effctor"/>
</dbReference>
<dbReference type="EMBL" id="LO017727">
    <property type="protein sequence ID" value="CRH07779.1"/>
    <property type="molecule type" value="Genomic_DNA"/>
</dbReference>
<dbReference type="PRINTS" id="PR00038">
    <property type="entry name" value="HTHLUXR"/>
</dbReference>
<dbReference type="InterPro" id="IPR039420">
    <property type="entry name" value="WalR-like"/>
</dbReference>
<evidence type="ECO:0000313" key="3">
    <source>
        <dbReference type="EMBL" id="CRH07779.1"/>
    </source>
</evidence>